<evidence type="ECO:0000256" key="10">
    <source>
        <dbReference type="ARBA" id="ARBA00023270"/>
    </source>
</evidence>
<protein>
    <recommendedName>
        <fullName evidence="4 12">4-hydroxy-tetrahydrodipicolinate synthase</fullName>
        <shortName evidence="12">HTPA synthase</shortName>
        <ecNumber evidence="4 12">4.3.3.7</ecNumber>
    </recommendedName>
</protein>
<feature type="active site" description="Schiff-base intermediate with substrate" evidence="12">
    <location>
        <position position="184"/>
    </location>
</feature>
<evidence type="ECO:0000256" key="12">
    <source>
        <dbReference type="HAMAP-Rule" id="MF_00418"/>
    </source>
</evidence>
<keyword evidence="10 12" id="KW-0704">Schiff base</keyword>
<keyword evidence="8 12" id="KW-0457">Lysine biosynthesis</keyword>
<dbReference type="GO" id="GO:0008840">
    <property type="term" value="F:4-hydroxy-tetrahydrodipicolinate synthase activity"/>
    <property type="evidence" value="ECO:0007669"/>
    <property type="project" value="UniProtKB-EC"/>
</dbReference>
<keyword evidence="9 12" id="KW-0456">Lyase</keyword>
<keyword evidence="5 12" id="KW-0963">Cytoplasm</keyword>
<evidence type="ECO:0000256" key="3">
    <source>
        <dbReference type="ARBA" id="ARBA00007592"/>
    </source>
</evidence>
<evidence type="ECO:0000256" key="5">
    <source>
        <dbReference type="ARBA" id="ARBA00022490"/>
    </source>
</evidence>
<comment type="function">
    <text evidence="1 12">Catalyzes the condensation of (S)-aspartate-beta-semialdehyde [(S)-ASA] and pyruvate to 4-hydroxy-tetrahydrodipicolinate (HTPA).</text>
</comment>
<evidence type="ECO:0000256" key="11">
    <source>
        <dbReference type="ARBA" id="ARBA00047836"/>
    </source>
</evidence>
<evidence type="ECO:0000256" key="2">
    <source>
        <dbReference type="ARBA" id="ARBA00005120"/>
    </source>
</evidence>
<comment type="catalytic activity">
    <reaction evidence="11 12">
        <text>L-aspartate 4-semialdehyde + pyruvate = (2S,4S)-4-hydroxy-2,3,4,5-tetrahydrodipicolinate + H2O + H(+)</text>
        <dbReference type="Rhea" id="RHEA:34171"/>
        <dbReference type="ChEBI" id="CHEBI:15361"/>
        <dbReference type="ChEBI" id="CHEBI:15377"/>
        <dbReference type="ChEBI" id="CHEBI:15378"/>
        <dbReference type="ChEBI" id="CHEBI:67139"/>
        <dbReference type="ChEBI" id="CHEBI:537519"/>
        <dbReference type="EC" id="4.3.3.7"/>
    </reaction>
</comment>
<dbReference type="InterPro" id="IPR002220">
    <property type="entry name" value="DapA-like"/>
</dbReference>
<dbReference type="CDD" id="cd00408">
    <property type="entry name" value="DHDPS-like"/>
    <property type="match status" value="1"/>
</dbReference>
<keyword evidence="7 12" id="KW-0220">Diaminopimelate biosynthesis</keyword>
<dbReference type="InterPro" id="IPR005263">
    <property type="entry name" value="DapA"/>
</dbReference>
<dbReference type="PROSITE" id="PS00665">
    <property type="entry name" value="DHDPS_1"/>
    <property type="match status" value="1"/>
</dbReference>
<sequence>MLYKQYANSKRSKKPDFSSTMKTFRGTYTVLITPFTADGKHVDVPALRKLVNWQIEEGIHGLIPLGSTGEFLSLKDAERLEVAQTVIEAAAGRVPVLLGTGMEWTDDAIARSREAQELGADGVMVIPPFYSTPTEDELFEHYRRIGESIDLPIMIYNNPATANVDLKPELVARLSHIDNVSYIKESTLEVTRVRDIVELCGDRMTVFAGILGYESMCVGAQGWVAVCSNLLPKLSARLYECTAVERDLDAGLAIYREILPIVRWVGGHRYVSASKAGLEMMGLPVGAPRAPRLPLPQGDRELLRADLAALGVLNTLS</sequence>
<dbReference type="InterPro" id="IPR013785">
    <property type="entry name" value="Aldolase_TIM"/>
</dbReference>
<dbReference type="PRINTS" id="PR00146">
    <property type="entry name" value="DHPICSNTHASE"/>
</dbReference>
<dbReference type="PANTHER" id="PTHR12128:SF66">
    <property type="entry name" value="4-HYDROXY-2-OXOGLUTARATE ALDOLASE, MITOCHONDRIAL"/>
    <property type="match status" value="1"/>
</dbReference>
<reference evidence="14 15" key="1">
    <citation type="submission" date="2021-02" db="EMBL/GenBank/DDBJ databases">
        <authorList>
            <person name="Vanwijnsberghe S."/>
        </authorList>
    </citation>
    <scope>NUCLEOTIDE SEQUENCE [LARGE SCALE GENOMIC DNA]</scope>
    <source>
        <strain evidence="14 15">R-69658</strain>
    </source>
</reference>
<proteinExistence type="inferred from homology"/>
<feature type="site" description="Part of a proton relay during catalysis" evidence="12">
    <location>
        <position position="130"/>
    </location>
</feature>
<dbReference type="EMBL" id="CAJNAU010000045">
    <property type="protein sequence ID" value="CAE6790272.1"/>
    <property type="molecule type" value="Genomic_DNA"/>
</dbReference>
<comment type="subcellular location">
    <subcellularLocation>
        <location evidence="12">Cytoplasm</location>
    </subcellularLocation>
</comment>
<accession>A0ABN7M817</accession>
<evidence type="ECO:0000256" key="9">
    <source>
        <dbReference type="ARBA" id="ARBA00023239"/>
    </source>
</evidence>
<dbReference type="Pfam" id="PF00701">
    <property type="entry name" value="DHDPS"/>
    <property type="match status" value="1"/>
</dbReference>
<dbReference type="PANTHER" id="PTHR12128">
    <property type="entry name" value="DIHYDRODIPICOLINATE SYNTHASE"/>
    <property type="match status" value="1"/>
</dbReference>
<dbReference type="SMART" id="SM01130">
    <property type="entry name" value="DHDPS"/>
    <property type="match status" value="1"/>
</dbReference>
<dbReference type="SUPFAM" id="SSF51569">
    <property type="entry name" value="Aldolase"/>
    <property type="match status" value="1"/>
</dbReference>
<comment type="pathway">
    <text evidence="2 12">Amino-acid biosynthesis; L-lysine biosynthesis via DAP pathway; (S)-tetrahydrodipicolinate from L-aspartate: step 3/4.</text>
</comment>
<feature type="binding site" evidence="12">
    <location>
        <position position="224"/>
    </location>
    <ligand>
        <name>pyruvate</name>
        <dbReference type="ChEBI" id="CHEBI:15361"/>
    </ligand>
</feature>
<evidence type="ECO:0000256" key="6">
    <source>
        <dbReference type="ARBA" id="ARBA00022605"/>
    </source>
</evidence>
<organism evidence="14 15">
    <name type="scientific">Paraburkholderia aspalathi</name>
    <dbReference type="NCBI Taxonomy" id="1324617"/>
    <lineage>
        <taxon>Bacteria</taxon>
        <taxon>Pseudomonadati</taxon>
        <taxon>Pseudomonadota</taxon>
        <taxon>Betaproteobacteria</taxon>
        <taxon>Burkholderiales</taxon>
        <taxon>Burkholderiaceae</taxon>
        <taxon>Paraburkholderia</taxon>
    </lineage>
</organism>
<evidence type="ECO:0000256" key="13">
    <source>
        <dbReference type="PIRNR" id="PIRNR001365"/>
    </source>
</evidence>
<dbReference type="EC" id="4.3.3.7" evidence="4 12"/>
<evidence type="ECO:0000256" key="8">
    <source>
        <dbReference type="ARBA" id="ARBA00023154"/>
    </source>
</evidence>
<comment type="caution">
    <text evidence="14">The sequence shown here is derived from an EMBL/GenBank/DDBJ whole genome shotgun (WGS) entry which is preliminary data.</text>
</comment>
<feature type="site" description="Part of a proton relay during catalysis" evidence="12">
    <location>
        <position position="67"/>
    </location>
</feature>
<evidence type="ECO:0000256" key="1">
    <source>
        <dbReference type="ARBA" id="ARBA00003294"/>
    </source>
</evidence>
<dbReference type="PIRSF" id="PIRSF001365">
    <property type="entry name" value="DHDPS"/>
    <property type="match status" value="1"/>
</dbReference>
<gene>
    <name evidence="14" type="primary">dapA_6</name>
    <name evidence="12" type="synonym">dapA</name>
    <name evidence="14" type="ORF">R69658_04478</name>
</gene>
<dbReference type="Proteomes" id="UP000674425">
    <property type="component" value="Unassembled WGS sequence"/>
</dbReference>
<keyword evidence="15" id="KW-1185">Reference proteome</keyword>
<dbReference type="HAMAP" id="MF_00418">
    <property type="entry name" value="DapA"/>
    <property type="match status" value="1"/>
</dbReference>
<comment type="subunit">
    <text evidence="12">Homotetramer; dimer of dimers.</text>
</comment>
<evidence type="ECO:0000313" key="14">
    <source>
        <dbReference type="EMBL" id="CAE6790272.1"/>
    </source>
</evidence>
<evidence type="ECO:0000313" key="15">
    <source>
        <dbReference type="Proteomes" id="UP000674425"/>
    </source>
</evidence>
<evidence type="ECO:0000256" key="4">
    <source>
        <dbReference type="ARBA" id="ARBA00012086"/>
    </source>
</evidence>
<name>A0ABN7M817_9BURK</name>
<feature type="binding site" evidence="12">
    <location>
        <position position="68"/>
    </location>
    <ligand>
        <name>pyruvate</name>
        <dbReference type="ChEBI" id="CHEBI:15361"/>
    </ligand>
</feature>
<evidence type="ECO:0000256" key="7">
    <source>
        <dbReference type="ARBA" id="ARBA00022915"/>
    </source>
</evidence>
<comment type="caution">
    <text evidence="12">Was originally thought to be a dihydrodipicolinate synthase (DHDPS), catalyzing the condensation of (S)-aspartate-beta-semialdehyde [(S)-ASA] and pyruvate to dihydrodipicolinate (DHDP). However, it was shown in E.coli that the product of the enzymatic reaction is not dihydrodipicolinate but in fact (4S)-4-hydroxy-2,3,4,5-tetrahydro-(2S)-dipicolinic acid (HTPA), and that the consecutive dehydration reaction leading to DHDP is not spontaneous but catalyzed by DapB.</text>
</comment>
<dbReference type="InterPro" id="IPR020624">
    <property type="entry name" value="Schiff_base-form_aldolases_CS"/>
</dbReference>
<keyword evidence="6 12" id="KW-0028">Amino-acid biosynthesis</keyword>
<comment type="similarity">
    <text evidence="3 12 13">Belongs to the DapA family.</text>
</comment>
<dbReference type="Gene3D" id="3.20.20.70">
    <property type="entry name" value="Aldolase class I"/>
    <property type="match status" value="1"/>
</dbReference>
<feature type="active site" description="Proton donor/acceptor" evidence="12">
    <location>
        <position position="156"/>
    </location>
</feature>